<dbReference type="InterPro" id="IPR010602">
    <property type="entry name" value="DUF1186"/>
</dbReference>
<evidence type="ECO:0000256" key="1">
    <source>
        <dbReference type="ARBA" id="ARBA00022549"/>
    </source>
</evidence>
<dbReference type="GO" id="GO:0030089">
    <property type="term" value="C:phycobilisome"/>
    <property type="evidence" value="ECO:0007669"/>
    <property type="project" value="UniProtKB-KW"/>
</dbReference>
<dbReference type="Pfam" id="PF06685">
    <property type="entry name" value="DUF1186"/>
    <property type="match status" value="1"/>
</dbReference>
<feature type="region of interest" description="Disordered" evidence="3">
    <location>
        <begin position="231"/>
        <end position="259"/>
    </location>
</feature>
<dbReference type="AlphaFoldDB" id="A0AA96WK92"/>
<dbReference type="InterPro" id="IPR011989">
    <property type="entry name" value="ARM-like"/>
</dbReference>
<name>A0AA96WK92_9CYAN</name>
<evidence type="ECO:0000313" key="4">
    <source>
        <dbReference type="EMBL" id="WNZ22886.1"/>
    </source>
</evidence>
<evidence type="ECO:0000256" key="3">
    <source>
        <dbReference type="SAM" id="MobiDB-lite"/>
    </source>
</evidence>
<dbReference type="InterPro" id="IPR016024">
    <property type="entry name" value="ARM-type_fold"/>
</dbReference>
<proteinExistence type="predicted"/>
<gene>
    <name evidence="4" type="ORF">HJG54_08480</name>
</gene>
<accession>A0AA96WK92</accession>
<dbReference type="RefSeq" id="WP_316434433.1">
    <property type="nucleotide sequence ID" value="NZ_CP053586.1"/>
</dbReference>
<dbReference type="Gene3D" id="1.25.10.10">
    <property type="entry name" value="Leucine-rich Repeat Variant"/>
    <property type="match status" value="1"/>
</dbReference>
<sequence length="259" mass="29210">MTYSPLVDALLQLGEKHLRLRNKWADYAEVFGLTADHIPELIQMAIDQDLNWANSESLEVWAPVHAWRALGQLKAEAAIDPLLSVFNQMEDSDWFREEMPAVFALIGPAVLAPVKDFLANPENAFYCRWTAANILVKLGKAHPEVRQDCIVALVERLEQFSKNSREFNGMIISCLIDLQAQDTAPQIERAYAAKWVDVSICGDWIDVQRDLGLISRAEAYERRHHVDAERLRSKASKLPPASTKGFGTGTSKLQKKKAR</sequence>
<protein>
    <submittedName>
        <fullName evidence="4">DUF1186 domain-containing protein</fullName>
    </submittedName>
</protein>
<keyword evidence="2" id="KW-0605">Phycobilisome</keyword>
<reference evidence="4" key="1">
    <citation type="submission" date="2020-05" db="EMBL/GenBank/DDBJ databases">
        <authorList>
            <person name="Zhu T."/>
            <person name="Keshari N."/>
            <person name="Lu X."/>
        </authorList>
    </citation>
    <scope>NUCLEOTIDE SEQUENCE</scope>
    <source>
        <strain evidence="4">NK1-12</strain>
    </source>
</reference>
<keyword evidence="1" id="KW-0042">Antenna complex</keyword>
<evidence type="ECO:0000256" key="2">
    <source>
        <dbReference type="ARBA" id="ARBA00022738"/>
    </source>
</evidence>
<dbReference type="SUPFAM" id="SSF48371">
    <property type="entry name" value="ARM repeat"/>
    <property type="match status" value="1"/>
</dbReference>
<organism evidence="4">
    <name type="scientific">Leptolyngbya sp. NK1-12</name>
    <dbReference type="NCBI Taxonomy" id="2547451"/>
    <lineage>
        <taxon>Bacteria</taxon>
        <taxon>Bacillati</taxon>
        <taxon>Cyanobacteriota</taxon>
        <taxon>Cyanophyceae</taxon>
        <taxon>Leptolyngbyales</taxon>
        <taxon>Leptolyngbyaceae</taxon>
        <taxon>Leptolyngbya group</taxon>
        <taxon>Leptolyngbya</taxon>
    </lineage>
</organism>
<dbReference type="EMBL" id="CP053586">
    <property type="protein sequence ID" value="WNZ22886.1"/>
    <property type="molecule type" value="Genomic_DNA"/>
</dbReference>